<organism evidence="1 2">
    <name type="scientific">Chaenocephalus aceratus</name>
    <name type="common">Blackfin icefish</name>
    <name type="synonym">Chaenichthys aceratus</name>
    <dbReference type="NCBI Taxonomy" id="36190"/>
    <lineage>
        <taxon>Eukaryota</taxon>
        <taxon>Metazoa</taxon>
        <taxon>Chordata</taxon>
        <taxon>Craniata</taxon>
        <taxon>Vertebrata</taxon>
        <taxon>Euteleostomi</taxon>
        <taxon>Actinopterygii</taxon>
        <taxon>Neopterygii</taxon>
        <taxon>Teleostei</taxon>
        <taxon>Neoteleostei</taxon>
        <taxon>Acanthomorphata</taxon>
        <taxon>Eupercaria</taxon>
        <taxon>Perciformes</taxon>
        <taxon>Notothenioidei</taxon>
        <taxon>Channichthyidae</taxon>
        <taxon>Chaenocephalus</taxon>
    </lineage>
</organism>
<comment type="caution">
    <text evidence="1">The sequence shown here is derived from an EMBL/GenBank/DDBJ whole genome shotgun (WGS) entry which is preliminary data.</text>
</comment>
<gene>
    <name evidence="1" type="ORF">KUCAC02_027337</name>
</gene>
<evidence type="ECO:0000313" key="2">
    <source>
        <dbReference type="Proteomes" id="UP001057452"/>
    </source>
</evidence>
<accession>A0ACB9W3G6</accession>
<feature type="non-terminal residue" evidence="1">
    <location>
        <position position="1"/>
    </location>
</feature>
<feature type="non-terminal residue" evidence="1">
    <location>
        <position position="65"/>
    </location>
</feature>
<keyword evidence="2" id="KW-1185">Reference proteome</keyword>
<reference evidence="1" key="1">
    <citation type="submission" date="2022-05" db="EMBL/GenBank/DDBJ databases">
        <title>Chromosome-level genome of Chaenocephalus aceratus.</title>
        <authorList>
            <person name="Park H."/>
        </authorList>
    </citation>
    <scope>NUCLEOTIDE SEQUENCE</scope>
    <source>
        <strain evidence="1">KU_202001</strain>
    </source>
</reference>
<name>A0ACB9W3G6_CHAAC</name>
<protein>
    <submittedName>
        <fullName evidence="1">Uncharacterized protein</fullName>
    </submittedName>
</protein>
<sequence length="65" mass="6782">VQSAVVHSARQQWSGCANAAISGAGKPGKPAYQEAGCTEQWVGVVAFRDESVEAPLRREAEGGEP</sequence>
<proteinExistence type="predicted"/>
<dbReference type="EMBL" id="CM043803">
    <property type="protein sequence ID" value="KAI4807534.1"/>
    <property type="molecule type" value="Genomic_DNA"/>
</dbReference>
<evidence type="ECO:0000313" key="1">
    <source>
        <dbReference type="EMBL" id="KAI4807534.1"/>
    </source>
</evidence>
<dbReference type="Proteomes" id="UP001057452">
    <property type="component" value="Chromosome 19"/>
</dbReference>